<evidence type="ECO:0000313" key="3">
    <source>
        <dbReference type="Proteomes" id="UP001597337"/>
    </source>
</evidence>
<accession>A0ABW4Y8H7</accession>
<name>A0ABW4Y8H7_9GAMM</name>
<keyword evidence="3" id="KW-1185">Reference proteome</keyword>
<sequence length="165" mass="18215">MQTLERLSQLPTIVDPILRVWIAQRWREVLESGTETSFVLLSPSDPLLESLWSGCFGDQFSSSPSWEELDVWIEYVADRGSFYEVVILPNQESSLIALVPKGDAVSPIFSIVERGAYAIHPGSSEVSPTDADSDRGRGDSAPCRLPTTGEALVTRLMLPYLPKGF</sequence>
<reference evidence="3" key="1">
    <citation type="journal article" date="2019" name="Int. J. Syst. Evol. Microbiol.">
        <title>The Global Catalogue of Microorganisms (GCM) 10K type strain sequencing project: providing services to taxonomists for standard genome sequencing and annotation.</title>
        <authorList>
            <consortium name="The Broad Institute Genomics Platform"/>
            <consortium name="The Broad Institute Genome Sequencing Center for Infectious Disease"/>
            <person name="Wu L."/>
            <person name="Ma J."/>
        </authorList>
    </citation>
    <scope>NUCLEOTIDE SEQUENCE [LARGE SCALE GENOMIC DNA]</scope>
    <source>
        <strain evidence="3">KACC 12597</strain>
    </source>
</reference>
<dbReference type="EMBL" id="JBHUHX010000011">
    <property type="protein sequence ID" value="MFD2111341.1"/>
    <property type="molecule type" value="Genomic_DNA"/>
</dbReference>
<gene>
    <name evidence="2" type="ORF">ACFSJC_05755</name>
</gene>
<protein>
    <submittedName>
        <fullName evidence="2">Uncharacterized protein</fullName>
    </submittedName>
</protein>
<evidence type="ECO:0000313" key="2">
    <source>
        <dbReference type="EMBL" id="MFD2111341.1"/>
    </source>
</evidence>
<proteinExistence type="predicted"/>
<organism evidence="2 3">
    <name type="scientific">Thiorhodococcus fuscus</name>
    <dbReference type="NCBI Taxonomy" id="527200"/>
    <lineage>
        <taxon>Bacteria</taxon>
        <taxon>Pseudomonadati</taxon>
        <taxon>Pseudomonadota</taxon>
        <taxon>Gammaproteobacteria</taxon>
        <taxon>Chromatiales</taxon>
        <taxon>Chromatiaceae</taxon>
        <taxon>Thiorhodococcus</taxon>
    </lineage>
</organism>
<evidence type="ECO:0000256" key="1">
    <source>
        <dbReference type="SAM" id="MobiDB-lite"/>
    </source>
</evidence>
<dbReference type="Proteomes" id="UP001597337">
    <property type="component" value="Unassembled WGS sequence"/>
</dbReference>
<dbReference type="RefSeq" id="WP_386024499.1">
    <property type="nucleotide sequence ID" value="NZ_JBHUHX010000011.1"/>
</dbReference>
<comment type="caution">
    <text evidence="2">The sequence shown here is derived from an EMBL/GenBank/DDBJ whole genome shotgun (WGS) entry which is preliminary data.</text>
</comment>
<feature type="region of interest" description="Disordered" evidence="1">
    <location>
        <begin position="122"/>
        <end position="144"/>
    </location>
</feature>